<dbReference type="KEGG" id="ppsc:EHS13_00225"/>
<keyword evidence="1" id="KW-0812">Transmembrane</keyword>
<organism evidence="2 3">
    <name type="scientific">Paenibacillus psychroresistens</name>
    <dbReference type="NCBI Taxonomy" id="1778678"/>
    <lineage>
        <taxon>Bacteria</taxon>
        <taxon>Bacillati</taxon>
        <taxon>Bacillota</taxon>
        <taxon>Bacilli</taxon>
        <taxon>Bacillales</taxon>
        <taxon>Paenibacillaceae</taxon>
        <taxon>Paenibacillus</taxon>
    </lineage>
</organism>
<dbReference type="Pfam" id="PF09551">
    <property type="entry name" value="Spore_II_R"/>
    <property type="match status" value="1"/>
</dbReference>
<keyword evidence="1" id="KW-0472">Membrane</keyword>
<accession>A0A6B8RCZ4</accession>
<proteinExistence type="predicted"/>
<feature type="transmembrane region" description="Helical" evidence="1">
    <location>
        <begin position="6"/>
        <end position="24"/>
    </location>
</feature>
<dbReference type="OrthoDB" id="9793324at2"/>
<dbReference type="RefSeq" id="WP_155698267.1">
    <property type="nucleotide sequence ID" value="NZ_CP034235.1"/>
</dbReference>
<keyword evidence="3" id="KW-1185">Reference proteome</keyword>
<keyword evidence="1" id="KW-1133">Transmembrane helix</keyword>
<gene>
    <name evidence="2" type="primary">spoIIR</name>
    <name evidence="2" type="ORF">EHS13_00225</name>
</gene>
<name>A0A6B8RCZ4_9BACL</name>
<dbReference type="InterPro" id="IPR014202">
    <property type="entry name" value="Spore_II_R"/>
</dbReference>
<evidence type="ECO:0000256" key="1">
    <source>
        <dbReference type="SAM" id="Phobius"/>
    </source>
</evidence>
<protein>
    <submittedName>
        <fullName evidence="2">Stage II sporulation protein R</fullName>
    </submittedName>
</protein>
<evidence type="ECO:0000313" key="3">
    <source>
        <dbReference type="Proteomes" id="UP000426246"/>
    </source>
</evidence>
<dbReference type="EMBL" id="CP034235">
    <property type="protein sequence ID" value="QGQ93463.1"/>
    <property type="molecule type" value="Genomic_DNA"/>
</dbReference>
<reference evidence="3" key="1">
    <citation type="submission" date="2018-11" db="EMBL/GenBank/DDBJ databases">
        <title>Complete genome sequence of Paenibacillus sp. ML311-T8.</title>
        <authorList>
            <person name="Nam Y.-D."/>
            <person name="Kang J."/>
            <person name="Chung W.-H."/>
            <person name="Park Y.S."/>
        </authorList>
    </citation>
    <scope>NUCLEOTIDE SEQUENCE [LARGE SCALE GENOMIC DNA]</scope>
    <source>
        <strain evidence="3">ML311-T8</strain>
    </source>
</reference>
<sequence length="206" mass="23539">MKVQLAVRQWFLMVFAIIILITCWESNRNNIALADSAIPEQSIRLRILANSDSIADQVMKRKVRDVVIAQMNTWVKEPDGIEYARRVVREQLPAMQMLVQKELASHGYNYGAQVELGQVPFPTKMYGNRVYPAGEYEALRITLGRGDGQNWWCVLFPPLCFVDAISGEAVGKSTISEKSVSSTIQIKSKKQIHFYLWDKTKQLFKL</sequence>
<dbReference type="Proteomes" id="UP000426246">
    <property type="component" value="Chromosome"/>
</dbReference>
<evidence type="ECO:0000313" key="2">
    <source>
        <dbReference type="EMBL" id="QGQ93463.1"/>
    </source>
</evidence>
<dbReference type="NCBIfam" id="TIGR02837">
    <property type="entry name" value="spore_II_R"/>
    <property type="match status" value="1"/>
</dbReference>
<dbReference type="AlphaFoldDB" id="A0A6B8RCZ4"/>